<gene>
    <name evidence="2" type="ORF">BXY45_10537</name>
</gene>
<dbReference type="AlphaFoldDB" id="A0A316AAW0"/>
<dbReference type="Proteomes" id="UP000245469">
    <property type="component" value="Unassembled WGS sequence"/>
</dbReference>
<reference evidence="2 3" key="1">
    <citation type="submission" date="2018-03" db="EMBL/GenBank/DDBJ databases">
        <title>Genomic Encyclopedia of Archaeal and Bacterial Type Strains, Phase II (KMG-II): from individual species to whole genera.</title>
        <authorList>
            <person name="Goeker M."/>
        </authorList>
    </citation>
    <scope>NUCLEOTIDE SEQUENCE [LARGE SCALE GENOMIC DNA]</scope>
    <source>
        <strain evidence="2 3">DSM 44889</strain>
    </source>
</reference>
<keyword evidence="2" id="KW-0808">Transferase</keyword>
<organism evidence="2 3">
    <name type="scientific">Quadrisphaera granulorum</name>
    <dbReference type="NCBI Taxonomy" id="317664"/>
    <lineage>
        <taxon>Bacteria</taxon>
        <taxon>Bacillati</taxon>
        <taxon>Actinomycetota</taxon>
        <taxon>Actinomycetes</taxon>
        <taxon>Kineosporiales</taxon>
        <taxon>Kineosporiaceae</taxon>
        <taxon>Quadrisphaera</taxon>
    </lineage>
</organism>
<evidence type="ECO:0000256" key="1">
    <source>
        <dbReference type="SAM" id="MobiDB-lite"/>
    </source>
</evidence>
<name>A0A316AAW0_9ACTN</name>
<feature type="compositionally biased region" description="Low complexity" evidence="1">
    <location>
        <begin position="24"/>
        <end position="46"/>
    </location>
</feature>
<protein>
    <submittedName>
        <fullName evidence="2">Serine/threonine-protein kinase RsbW</fullName>
    </submittedName>
</protein>
<feature type="compositionally biased region" description="Low complexity" evidence="1">
    <location>
        <begin position="1"/>
        <end position="11"/>
    </location>
</feature>
<comment type="caution">
    <text evidence="2">The sequence shown here is derived from an EMBL/GenBank/DDBJ whole genome shotgun (WGS) entry which is preliminary data.</text>
</comment>
<keyword evidence="2" id="KW-0418">Kinase</keyword>
<dbReference type="GO" id="GO:0016301">
    <property type="term" value="F:kinase activity"/>
    <property type="evidence" value="ECO:0007669"/>
    <property type="project" value="UniProtKB-KW"/>
</dbReference>
<dbReference type="EMBL" id="QGDQ01000005">
    <property type="protein sequence ID" value="PWJ54833.1"/>
    <property type="molecule type" value="Genomic_DNA"/>
</dbReference>
<keyword evidence="3" id="KW-1185">Reference proteome</keyword>
<sequence>MAVTTSGTAGRARGGDGVSAAVDEPAGASAAPPAVPSAALAAEGPADGSGDRVELVVPAAPEYLSVLRTATAGLAARLDLTIDEIEDLRIAVDEACALVLGPQALDGSPELHAVEPGTPAVPARSAVPAQPVLHARFELVGAGLLVRVSGPSQTLPSRDSFAWAVLEALVDGLETGRDEEGRHWIRLRHDGPGRG</sequence>
<feature type="region of interest" description="Disordered" evidence="1">
    <location>
        <begin position="1"/>
        <end position="47"/>
    </location>
</feature>
<accession>A0A316AAW0</accession>
<proteinExistence type="predicted"/>
<evidence type="ECO:0000313" key="2">
    <source>
        <dbReference type="EMBL" id="PWJ54833.1"/>
    </source>
</evidence>
<evidence type="ECO:0000313" key="3">
    <source>
        <dbReference type="Proteomes" id="UP000245469"/>
    </source>
</evidence>